<proteinExistence type="predicted"/>
<dbReference type="KEGG" id="mer:MMINT_18350"/>
<evidence type="ECO:0000259" key="4">
    <source>
        <dbReference type="PROSITE" id="PS51898"/>
    </source>
</evidence>
<dbReference type="GO" id="GO:0006310">
    <property type="term" value="P:DNA recombination"/>
    <property type="evidence" value="ECO:0007669"/>
    <property type="project" value="UniProtKB-KW"/>
</dbReference>
<dbReference type="Proteomes" id="UP000014070">
    <property type="component" value="Chromosome"/>
</dbReference>
<accession>R9TCB8</accession>
<sequence>MPFNNSVLLVSDIDLNEADYSTTLSGCIEQFSDYLESEPALYSPSTVVYYTTHADLALTIIQAFDPDVLPYTVCRSHVQYLVSEIVARGYSVKYCKHLITGLKKICKFYHNNIFDNITFRWSVDARPAANWLTESQAAQLLSLDLSPVQELILHLELCMGLRRSEVGRLKVSDIHNGYLDVHGKGSMGGKFRRIPFHHDTQKVLDRFLQYRRWLIDTHFARWGICDIPEQLLIWSNDSRGLFQYNIESGSGLDGILARISNLVYFDFSHHTLRRTFGRILHRSNVKIQTISKLLGHEDTATTVKYLGLDMDDMIDGMSMMRIKGIDDCDEI</sequence>
<protein>
    <recommendedName>
        <fullName evidence="4">Tyr recombinase domain-containing protein</fullName>
    </recommendedName>
</protein>
<dbReference type="SUPFAM" id="SSF56349">
    <property type="entry name" value="DNA breaking-rejoining enzymes"/>
    <property type="match status" value="1"/>
</dbReference>
<dbReference type="RefSeq" id="WP_020449638.1">
    <property type="nucleotide sequence ID" value="NC_021353.1"/>
</dbReference>
<feature type="domain" description="Tyr recombinase" evidence="4">
    <location>
        <begin position="127"/>
        <end position="318"/>
    </location>
</feature>
<dbReference type="InterPro" id="IPR050090">
    <property type="entry name" value="Tyrosine_recombinase_XerCD"/>
</dbReference>
<keyword evidence="6" id="KW-1185">Reference proteome</keyword>
<reference evidence="5 6" key="1">
    <citation type="journal article" date="2013" name="Genome Announc.">
        <title>Genome sequence of 'Candidatus Methanomassiliicoccus intestinalis' Issoire-Mx1, a third thermoplasmatales-related methanogenic archaeon from human feces.</title>
        <authorList>
            <person name="Borrel G."/>
            <person name="Harris H.M."/>
            <person name="Parisot N."/>
            <person name="Gaci N."/>
            <person name="Tottey W."/>
            <person name="Mihajlovski A."/>
            <person name="Deane J."/>
            <person name="Gribaldo S."/>
            <person name="Bardot O."/>
            <person name="Peyretaillade E."/>
            <person name="Peyret P."/>
            <person name="O'Toole P.W."/>
            <person name="Brugere J.F."/>
        </authorList>
    </citation>
    <scope>NUCLEOTIDE SEQUENCE [LARGE SCALE GENOMIC DNA]</scope>
    <source>
        <strain evidence="5 6">Issoire-Mx1</strain>
    </source>
</reference>
<gene>
    <name evidence="5" type="ORF">MMINT_18350</name>
</gene>
<dbReference type="PANTHER" id="PTHR30349:SF41">
    <property type="entry name" value="INTEGRASE_RECOMBINASE PROTEIN MJ0367-RELATED"/>
    <property type="match status" value="1"/>
</dbReference>
<dbReference type="Gene3D" id="1.10.443.10">
    <property type="entry name" value="Intergrase catalytic core"/>
    <property type="match status" value="1"/>
</dbReference>
<keyword evidence="3" id="KW-0233">DNA recombination</keyword>
<dbReference type="GeneID" id="41324184"/>
<dbReference type="GO" id="GO:0015074">
    <property type="term" value="P:DNA integration"/>
    <property type="evidence" value="ECO:0007669"/>
    <property type="project" value="UniProtKB-KW"/>
</dbReference>
<evidence type="ECO:0000313" key="6">
    <source>
        <dbReference type="Proteomes" id="UP000014070"/>
    </source>
</evidence>
<organism evidence="5 6">
    <name type="scientific">Methanomassiliicoccus intestinalis (strain Issoire-Mx1)</name>
    <dbReference type="NCBI Taxonomy" id="1295009"/>
    <lineage>
        <taxon>Archaea</taxon>
        <taxon>Methanobacteriati</taxon>
        <taxon>Thermoplasmatota</taxon>
        <taxon>Thermoplasmata</taxon>
        <taxon>Methanomassiliicoccales</taxon>
        <taxon>Methanomassiliicoccaceae</taxon>
        <taxon>Methanomassiliicoccus</taxon>
    </lineage>
</organism>
<dbReference type="EMBL" id="CP005934">
    <property type="protein sequence ID" value="AGN27113.1"/>
    <property type="molecule type" value="Genomic_DNA"/>
</dbReference>
<dbReference type="PROSITE" id="PS51898">
    <property type="entry name" value="TYR_RECOMBINASE"/>
    <property type="match status" value="1"/>
</dbReference>
<keyword evidence="1" id="KW-0229">DNA integration</keyword>
<dbReference type="STRING" id="1295009.MMINT_18350"/>
<evidence type="ECO:0000256" key="1">
    <source>
        <dbReference type="ARBA" id="ARBA00022908"/>
    </source>
</evidence>
<dbReference type="Pfam" id="PF00589">
    <property type="entry name" value="Phage_integrase"/>
    <property type="match status" value="1"/>
</dbReference>
<dbReference type="PANTHER" id="PTHR30349">
    <property type="entry name" value="PHAGE INTEGRASE-RELATED"/>
    <property type="match status" value="1"/>
</dbReference>
<dbReference type="OrthoDB" id="53400at2157"/>
<dbReference type="AlphaFoldDB" id="R9TCB8"/>
<evidence type="ECO:0000256" key="3">
    <source>
        <dbReference type="ARBA" id="ARBA00023172"/>
    </source>
</evidence>
<evidence type="ECO:0000313" key="5">
    <source>
        <dbReference type="EMBL" id="AGN27113.1"/>
    </source>
</evidence>
<dbReference type="GO" id="GO:0003677">
    <property type="term" value="F:DNA binding"/>
    <property type="evidence" value="ECO:0007669"/>
    <property type="project" value="UniProtKB-KW"/>
</dbReference>
<evidence type="ECO:0000256" key="2">
    <source>
        <dbReference type="ARBA" id="ARBA00023125"/>
    </source>
</evidence>
<dbReference type="InterPro" id="IPR013762">
    <property type="entry name" value="Integrase-like_cat_sf"/>
</dbReference>
<dbReference type="HOGENOM" id="CLU_887398_0_0_2"/>
<dbReference type="InParanoid" id="R9TCB8"/>
<name>R9TCB8_METII</name>
<dbReference type="InterPro" id="IPR002104">
    <property type="entry name" value="Integrase_catalytic"/>
</dbReference>
<dbReference type="InterPro" id="IPR011010">
    <property type="entry name" value="DNA_brk_join_enz"/>
</dbReference>
<dbReference type="CDD" id="cd00397">
    <property type="entry name" value="DNA_BRE_C"/>
    <property type="match status" value="1"/>
</dbReference>
<keyword evidence="2" id="KW-0238">DNA-binding</keyword>